<reference evidence="1 2" key="1">
    <citation type="journal article" date="2018" name="Science">
        <title>The opium poppy genome and morphinan production.</title>
        <authorList>
            <person name="Guo L."/>
            <person name="Winzer T."/>
            <person name="Yang X."/>
            <person name="Li Y."/>
            <person name="Ning Z."/>
            <person name="He Z."/>
            <person name="Teodor R."/>
            <person name="Lu Y."/>
            <person name="Bowser T.A."/>
            <person name="Graham I.A."/>
            <person name="Ye K."/>
        </authorList>
    </citation>
    <scope>NUCLEOTIDE SEQUENCE [LARGE SCALE GENOMIC DNA]</scope>
    <source>
        <strain evidence="2">cv. HN1</strain>
        <tissue evidence="1">Leaves</tissue>
    </source>
</reference>
<dbReference type="GO" id="GO:0016887">
    <property type="term" value="F:ATP hydrolysis activity"/>
    <property type="evidence" value="ECO:0007669"/>
    <property type="project" value="InterPro"/>
</dbReference>
<dbReference type="InterPro" id="IPR036412">
    <property type="entry name" value="HAD-like_sf"/>
</dbReference>
<protein>
    <recommendedName>
        <fullName evidence="3">Cation-transporting P-type ATPase C-terminal domain-containing protein</fullName>
    </recommendedName>
</protein>
<evidence type="ECO:0008006" key="3">
    <source>
        <dbReference type="Google" id="ProtNLM"/>
    </source>
</evidence>
<evidence type="ECO:0000313" key="1">
    <source>
        <dbReference type="EMBL" id="RZC53059.1"/>
    </source>
</evidence>
<evidence type="ECO:0000313" key="2">
    <source>
        <dbReference type="Proteomes" id="UP000316621"/>
    </source>
</evidence>
<gene>
    <name evidence="1" type="ORF">C5167_011915</name>
</gene>
<keyword evidence="2" id="KW-1185">Reference proteome</keyword>
<dbReference type="PANTHER" id="PTHR42861">
    <property type="entry name" value="CALCIUM-TRANSPORTING ATPASE"/>
    <property type="match status" value="1"/>
</dbReference>
<dbReference type="GO" id="GO:0016020">
    <property type="term" value="C:membrane"/>
    <property type="evidence" value="ECO:0007669"/>
    <property type="project" value="InterPro"/>
</dbReference>
<dbReference type="GO" id="GO:0005524">
    <property type="term" value="F:ATP binding"/>
    <property type="evidence" value="ECO:0007669"/>
    <property type="project" value="InterPro"/>
</dbReference>
<dbReference type="InterPro" id="IPR001757">
    <property type="entry name" value="P_typ_ATPase"/>
</dbReference>
<dbReference type="Gramene" id="RZC53059">
    <property type="protein sequence ID" value="RZC53059"/>
    <property type="gene ID" value="C5167_011915"/>
</dbReference>
<name>A0A4Y7IZY0_PAPSO</name>
<organism evidence="1 2">
    <name type="scientific">Papaver somniferum</name>
    <name type="common">Opium poppy</name>
    <dbReference type="NCBI Taxonomy" id="3469"/>
    <lineage>
        <taxon>Eukaryota</taxon>
        <taxon>Viridiplantae</taxon>
        <taxon>Streptophyta</taxon>
        <taxon>Embryophyta</taxon>
        <taxon>Tracheophyta</taxon>
        <taxon>Spermatophyta</taxon>
        <taxon>Magnoliopsida</taxon>
        <taxon>Ranunculales</taxon>
        <taxon>Papaveraceae</taxon>
        <taxon>Papaveroideae</taxon>
        <taxon>Papaver</taxon>
    </lineage>
</organism>
<proteinExistence type="predicted"/>
<dbReference type="STRING" id="3469.A0A4Y7IZY0"/>
<dbReference type="SUPFAM" id="SSF56784">
    <property type="entry name" value="HAD-like"/>
    <property type="match status" value="1"/>
</dbReference>
<dbReference type="InterPro" id="IPR023214">
    <property type="entry name" value="HAD_sf"/>
</dbReference>
<accession>A0A4Y7IZY0</accession>
<dbReference type="GO" id="GO:0006412">
    <property type="term" value="P:translation"/>
    <property type="evidence" value="ECO:0007669"/>
    <property type="project" value="InterPro"/>
</dbReference>
<dbReference type="EMBL" id="CM010717">
    <property type="protein sequence ID" value="RZC53059.1"/>
    <property type="molecule type" value="Genomic_DNA"/>
</dbReference>
<dbReference type="SUPFAM" id="SSF50715">
    <property type="entry name" value="Ribosomal protein L25-like"/>
    <property type="match status" value="1"/>
</dbReference>
<dbReference type="InterPro" id="IPR011035">
    <property type="entry name" value="Ribosomal_bL25/Gln-tRNA_synth"/>
</dbReference>
<sequence>MGFSFSRAEPKHKQDMVRLLKDYGEVVAMTGDGVNDAPGLKLADIGITMGIAGTEGNRKVPLNEILAIGDLNIPNLKQGVVIQLERKGYFQCDVPFIRLSKPVVLIAIPDGRQCNRRTITFLNSRHTAGNAQQSKQIRNASALDLQNTVSEHS</sequence>
<dbReference type="PRINTS" id="PR00120">
    <property type="entry name" value="HATPASE"/>
</dbReference>
<dbReference type="Proteomes" id="UP000316621">
    <property type="component" value="Chromosome 3"/>
</dbReference>
<dbReference type="AlphaFoldDB" id="A0A4Y7IZY0"/>
<dbReference type="Gene3D" id="3.40.50.1000">
    <property type="entry name" value="HAD superfamily/HAD-like"/>
    <property type="match status" value="1"/>
</dbReference>